<gene>
    <name evidence="1" type="ORF">CM240_3009</name>
</gene>
<proteinExistence type="predicted"/>
<dbReference type="Proteomes" id="UP000019426">
    <property type="component" value="Chromosome M2/40_rep2"/>
</dbReference>
<accession>W6RZN8</accession>
<dbReference type="RefSeq" id="WP_044040279.1">
    <property type="nucleotide sequence ID" value="NZ_HG917869.1"/>
</dbReference>
<dbReference type="EMBL" id="HG917869">
    <property type="protein sequence ID" value="CDM70126.1"/>
    <property type="molecule type" value="Genomic_DNA"/>
</dbReference>
<reference evidence="1 2" key="1">
    <citation type="submission" date="2013-11" db="EMBL/GenBank/DDBJ databases">
        <title>Complete genome sequence of Clostridum sp. M2/40.</title>
        <authorList>
            <person name="Wibberg D."/>
            <person name="Puehler A."/>
            <person name="Schlueter A."/>
        </authorList>
    </citation>
    <scope>NUCLEOTIDE SEQUENCE [LARGE SCALE GENOMIC DNA]</scope>
    <source>
        <strain evidence="2">M2/40</strain>
    </source>
</reference>
<keyword evidence="2" id="KW-1185">Reference proteome</keyword>
<protein>
    <submittedName>
        <fullName evidence="1">Uncharacterized protein</fullName>
    </submittedName>
</protein>
<dbReference type="KEGG" id="clt:CM240_3009"/>
<sequence>MVVQTFDLILKLKDPKPVIGEYFNFKWFSTQIKKSIEISNNINNKSIKLIWIKSKFIKLRLEIQTTTGIQNPSIELLTMSRYLYNTCGWSKYVTLPHKLFSVIAWPITVEEEKPSVVQLIVDNTLNLSYIPNTYDIVEDNKVI</sequence>
<evidence type="ECO:0000313" key="2">
    <source>
        <dbReference type="Proteomes" id="UP000019426"/>
    </source>
</evidence>
<evidence type="ECO:0000313" key="1">
    <source>
        <dbReference type="EMBL" id="CDM70126.1"/>
    </source>
</evidence>
<dbReference type="PATRIC" id="fig|1216932.3.peg.2976"/>
<dbReference type="HOGENOM" id="CLU_1802722_0_0_9"/>
<name>W6RZN8_9CLOT</name>
<organism evidence="1 2">
    <name type="scientific">Clostridium bornimense</name>
    <dbReference type="NCBI Taxonomy" id="1216932"/>
    <lineage>
        <taxon>Bacteria</taxon>
        <taxon>Bacillati</taxon>
        <taxon>Bacillota</taxon>
        <taxon>Clostridia</taxon>
        <taxon>Eubacteriales</taxon>
        <taxon>Clostridiaceae</taxon>
        <taxon>Clostridium</taxon>
    </lineage>
</organism>
<dbReference type="AlphaFoldDB" id="W6RZN8"/>